<protein>
    <submittedName>
        <fullName evidence="1">Uncharacterized protein</fullName>
    </submittedName>
</protein>
<proteinExistence type="predicted"/>
<dbReference type="AlphaFoldDB" id="A0A7V5H4W4"/>
<name>A0A7V5H4W4_CALAY</name>
<organism evidence="1">
    <name type="scientific">Caldithrix abyssi</name>
    <dbReference type="NCBI Taxonomy" id="187145"/>
    <lineage>
        <taxon>Bacteria</taxon>
        <taxon>Pseudomonadati</taxon>
        <taxon>Calditrichota</taxon>
        <taxon>Calditrichia</taxon>
        <taxon>Calditrichales</taxon>
        <taxon>Calditrichaceae</taxon>
        <taxon>Caldithrix</taxon>
    </lineage>
</organism>
<dbReference type="Proteomes" id="UP000886111">
    <property type="component" value="Unassembled WGS sequence"/>
</dbReference>
<dbReference type="EMBL" id="DRTD01000643">
    <property type="protein sequence ID" value="HHE55845.1"/>
    <property type="molecule type" value="Genomic_DNA"/>
</dbReference>
<accession>A0A7V5H4W4</accession>
<reference evidence="1" key="1">
    <citation type="journal article" date="2020" name="mSystems">
        <title>Genome- and Community-Level Interaction Insights into Carbon Utilization and Element Cycling Functions of Hydrothermarchaeota in Hydrothermal Sediment.</title>
        <authorList>
            <person name="Zhou Z."/>
            <person name="Liu Y."/>
            <person name="Xu W."/>
            <person name="Pan J."/>
            <person name="Luo Z.H."/>
            <person name="Li M."/>
        </authorList>
    </citation>
    <scope>NUCLEOTIDE SEQUENCE [LARGE SCALE GENOMIC DNA]</scope>
    <source>
        <strain evidence="1">HyVt-76</strain>
    </source>
</reference>
<gene>
    <name evidence="1" type="ORF">ENL21_08690</name>
</gene>
<sequence length="85" mass="9189">MWTLFAIEEMSEKSYQALKAIKQKVEKDWLQIPGVTAVGIGKTESGEAGIIVSVTELSLEVQSSIPSQVEGVPVEIKFTGPIQAL</sequence>
<evidence type="ECO:0000313" key="1">
    <source>
        <dbReference type="EMBL" id="HHE55845.1"/>
    </source>
</evidence>
<comment type="caution">
    <text evidence="1">The sequence shown here is derived from an EMBL/GenBank/DDBJ whole genome shotgun (WGS) entry which is preliminary data.</text>
</comment>